<dbReference type="EMBL" id="MUHD01000008">
    <property type="protein sequence ID" value="OXB10069.1"/>
    <property type="molecule type" value="Genomic_DNA"/>
</dbReference>
<evidence type="ECO:0000256" key="1">
    <source>
        <dbReference type="SAM" id="Phobius"/>
    </source>
</evidence>
<accession>A0ABX4CZ94</accession>
<feature type="transmembrane region" description="Helical" evidence="1">
    <location>
        <begin position="7"/>
        <end position="26"/>
    </location>
</feature>
<name>A0ABX4CZ94_9FLAO</name>
<dbReference type="Proteomes" id="UP000198381">
    <property type="component" value="Unassembled WGS sequence"/>
</dbReference>
<sequence length="62" mass="6833">MEVICDTGIGIFMIIFGIGIIVFMSKRPSSYPLLSVNFRGYAGGVAFILLGIICILNKLHLW</sequence>
<feature type="transmembrane region" description="Helical" evidence="1">
    <location>
        <begin position="38"/>
        <end position="56"/>
    </location>
</feature>
<comment type="caution">
    <text evidence="2">The sequence shown here is derived from an EMBL/GenBank/DDBJ whole genome shotgun (WGS) entry which is preliminary data.</text>
</comment>
<evidence type="ECO:0000313" key="3">
    <source>
        <dbReference type="Proteomes" id="UP000198381"/>
    </source>
</evidence>
<gene>
    <name evidence="2" type="ORF">B0A81_04620</name>
</gene>
<keyword evidence="1" id="KW-0812">Transmembrane</keyword>
<evidence type="ECO:0000313" key="2">
    <source>
        <dbReference type="EMBL" id="OXB10069.1"/>
    </source>
</evidence>
<organism evidence="2 3">
    <name type="scientific">Flavobacterium plurextorum</name>
    <dbReference type="NCBI Taxonomy" id="1114867"/>
    <lineage>
        <taxon>Bacteria</taxon>
        <taxon>Pseudomonadati</taxon>
        <taxon>Bacteroidota</taxon>
        <taxon>Flavobacteriia</taxon>
        <taxon>Flavobacteriales</taxon>
        <taxon>Flavobacteriaceae</taxon>
        <taxon>Flavobacterium</taxon>
    </lineage>
</organism>
<protein>
    <submittedName>
        <fullName evidence="2">Uncharacterized protein</fullName>
    </submittedName>
</protein>
<keyword evidence="1" id="KW-0472">Membrane</keyword>
<keyword evidence="3" id="KW-1185">Reference proteome</keyword>
<reference evidence="2 3" key="1">
    <citation type="submission" date="2016-11" db="EMBL/GenBank/DDBJ databases">
        <title>Whole genomes of Flavobacteriaceae.</title>
        <authorList>
            <person name="Stine C."/>
            <person name="Li C."/>
            <person name="Tadesse D."/>
        </authorList>
    </citation>
    <scope>NUCLEOTIDE SEQUENCE [LARGE SCALE GENOMIC DNA]</scope>
    <source>
        <strain evidence="2 3">CCUG 60112</strain>
    </source>
</reference>
<proteinExistence type="predicted"/>
<keyword evidence="1" id="KW-1133">Transmembrane helix</keyword>